<accession>A0ABW5GRJ0</accession>
<feature type="domain" description="HTH cro/C1-type" evidence="2">
    <location>
        <begin position="21"/>
        <end position="68"/>
    </location>
</feature>
<evidence type="ECO:0000256" key="1">
    <source>
        <dbReference type="SAM" id="MobiDB-lite"/>
    </source>
</evidence>
<dbReference type="InterPro" id="IPR041664">
    <property type="entry name" value="AAA_16"/>
</dbReference>
<dbReference type="EMBL" id="JBHUKU010000021">
    <property type="protein sequence ID" value="MFD2463461.1"/>
    <property type="molecule type" value="Genomic_DNA"/>
</dbReference>
<dbReference type="PRINTS" id="PR00364">
    <property type="entry name" value="DISEASERSIST"/>
</dbReference>
<sequence>MQWGQEAAFGELVLRHRRTTGLTQEELADAAGMSVRAIGDIERGRARGPQRRSVDALADALRLAERAREEFLAAARRGRRRTPAGPSKPDPSGGLIGRDTELAELRAFAEQVARGAVETPVAVISGLPGVGKTSLLTAAAHTLADLFPDGRFLLDLRGMDEPLTPARALDRLLRLLGVPETEIRGSLAERTRRYRSLLAGKRALITLDDVPAAAAVLALLPGTARCLVLVAGRRALTELPGGHRRVLDVLRPGDAVALLARIAGARRVRAEPGSAAEVARLCGNLPLALRLAGHRLAMSPQWMVKDLVAMLAEERRLSLLSAGHLQLRTAFAVSYRQLGERARLVFRHLSVLPGADFTPALAAVAAGIAPDDAARVLTALAEASLVRRDGNRYQLHGLLRTFAVERFREEEPPSARRAATDRANAWLVHTATRAGLLFDVWQRAEPGGEAATIPLRTCAEAEAWLDAEAGNWIPAIRYAAHARWHHDVIAVTRALHWFSYVRLRPHPWPELFGLGLSAARAADSPAEEVALRDLLRWALAHRAGHGRGALPVREPAFELTGAIGDRPEETWAKGHRVAVPLRLGEPEAAFPQHEPAVAVSAR</sequence>
<protein>
    <submittedName>
        <fullName evidence="3">Helix-turn-helix domain-containing protein</fullName>
    </submittedName>
</protein>
<dbReference type="SUPFAM" id="SSF52540">
    <property type="entry name" value="P-loop containing nucleoside triphosphate hydrolases"/>
    <property type="match status" value="1"/>
</dbReference>
<keyword evidence="4" id="KW-1185">Reference proteome</keyword>
<name>A0ABW5GRJ0_9PSEU</name>
<dbReference type="InterPro" id="IPR010982">
    <property type="entry name" value="Lambda_DNA-bd_dom_sf"/>
</dbReference>
<dbReference type="Pfam" id="PF13560">
    <property type="entry name" value="HTH_31"/>
    <property type="match status" value="1"/>
</dbReference>
<organism evidence="3 4">
    <name type="scientific">Amycolatopsis samaneae</name>
    <dbReference type="NCBI Taxonomy" id="664691"/>
    <lineage>
        <taxon>Bacteria</taxon>
        <taxon>Bacillati</taxon>
        <taxon>Actinomycetota</taxon>
        <taxon>Actinomycetes</taxon>
        <taxon>Pseudonocardiales</taxon>
        <taxon>Pseudonocardiaceae</taxon>
        <taxon>Amycolatopsis</taxon>
    </lineage>
</organism>
<dbReference type="CDD" id="cd00093">
    <property type="entry name" value="HTH_XRE"/>
    <property type="match status" value="1"/>
</dbReference>
<dbReference type="PROSITE" id="PS50943">
    <property type="entry name" value="HTH_CROC1"/>
    <property type="match status" value="1"/>
</dbReference>
<dbReference type="InterPro" id="IPR001387">
    <property type="entry name" value="Cro/C1-type_HTH"/>
</dbReference>
<dbReference type="Pfam" id="PF13191">
    <property type="entry name" value="AAA_16"/>
    <property type="match status" value="1"/>
</dbReference>
<comment type="caution">
    <text evidence="3">The sequence shown here is derived from an EMBL/GenBank/DDBJ whole genome shotgun (WGS) entry which is preliminary data.</text>
</comment>
<dbReference type="PANTHER" id="PTHR47691:SF3">
    <property type="entry name" value="HTH-TYPE TRANSCRIPTIONAL REGULATOR RV0890C-RELATED"/>
    <property type="match status" value="1"/>
</dbReference>
<reference evidence="4" key="1">
    <citation type="journal article" date="2019" name="Int. J. Syst. Evol. Microbiol.">
        <title>The Global Catalogue of Microorganisms (GCM) 10K type strain sequencing project: providing services to taxonomists for standard genome sequencing and annotation.</title>
        <authorList>
            <consortium name="The Broad Institute Genomics Platform"/>
            <consortium name="The Broad Institute Genome Sequencing Center for Infectious Disease"/>
            <person name="Wu L."/>
            <person name="Ma J."/>
        </authorList>
    </citation>
    <scope>NUCLEOTIDE SEQUENCE [LARGE SCALE GENOMIC DNA]</scope>
    <source>
        <strain evidence="4">CGMCC 4.7643</strain>
    </source>
</reference>
<feature type="region of interest" description="Disordered" evidence="1">
    <location>
        <begin position="74"/>
        <end position="96"/>
    </location>
</feature>
<dbReference type="SMART" id="SM00530">
    <property type="entry name" value="HTH_XRE"/>
    <property type="match status" value="1"/>
</dbReference>
<dbReference type="Gene3D" id="3.40.50.300">
    <property type="entry name" value="P-loop containing nucleotide triphosphate hydrolases"/>
    <property type="match status" value="1"/>
</dbReference>
<dbReference type="Gene3D" id="1.10.260.40">
    <property type="entry name" value="lambda repressor-like DNA-binding domains"/>
    <property type="match status" value="1"/>
</dbReference>
<dbReference type="RefSeq" id="WP_345400261.1">
    <property type="nucleotide sequence ID" value="NZ_BAABHG010000011.1"/>
</dbReference>
<evidence type="ECO:0000313" key="4">
    <source>
        <dbReference type="Proteomes" id="UP001597419"/>
    </source>
</evidence>
<evidence type="ECO:0000313" key="3">
    <source>
        <dbReference type="EMBL" id="MFD2463461.1"/>
    </source>
</evidence>
<dbReference type="InterPro" id="IPR027417">
    <property type="entry name" value="P-loop_NTPase"/>
</dbReference>
<proteinExistence type="predicted"/>
<dbReference type="SUPFAM" id="SSF47413">
    <property type="entry name" value="lambda repressor-like DNA-binding domains"/>
    <property type="match status" value="1"/>
</dbReference>
<dbReference type="PANTHER" id="PTHR47691">
    <property type="entry name" value="REGULATOR-RELATED"/>
    <property type="match status" value="1"/>
</dbReference>
<dbReference type="Proteomes" id="UP001597419">
    <property type="component" value="Unassembled WGS sequence"/>
</dbReference>
<evidence type="ECO:0000259" key="2">
    <source>
        <dbReference type="PROSITE" id="PS50943"/>
    </source>
</evidence>
<gene>
    <name evidence="3" type="ORF">ACFSYJ_32950</name>
</gene>